<proteinExistence type="predicted"/>
<dbReference type="InterPro" id="IPR035979">
    <property type="entry name" value="RBD_domain_sf"/>
</dbReference>
<accession>A0A2Z6NGN8</accession>
<gene>
    <name evidence="1" type="ORF">TSUD_288230</name>
</gene>
<evidence type="ECO:0000313" key="1">
    <source>
        <dbReference type="EMBL" id="GAU41133.1"/>
    </source>
</evidence>
<dbReference type="Gene3D" id="3.30.70.330">
    <property type="match status" value="1"/>
</dbReference>
<keyword evidence="2" id="KW-1185">Reference proteome</keyword>
<protein>
    <recommendedName>
        <fullName evidence="3">RRM domain-containing protein</fullName>
    </recommendedName>
</protein>
<sequence length="125" mass="14139">MPCTLGGPDRIGYRSGSRFHRLIQSGFHNLVLCKIFLLPKENIYVQFSSHQALTTDQSQGVEDEMSNTAAIEATFGGDLPPRITGTNERCTILVTNLNPDRIEEDKLFHLFSIYGNIMRIKILRK</sequence>
<dbReference type="Proteomes" id="UP000242715">
    <property type="component" value="Unassembled WGS sequence"/>
</dbReference>
<dbReference type="EMBL" id="DF973847">
    <property type="protein sequence ID" value="GAU41133.1"/>
    <property type="molecule type" value="Genomic_DNA"/>
</dbReference>
<dbReference type="OrthoDB" id="296632at2759"/>
<dbReference type="Pfam" id="PF13893">
    <property type="entry name" value="RRM_5"/>
    <property type="match status" value="1"/>
</dbReference>
<reference evidence="2" key="1">
    <citation type="journal article" date="2017" name="Front. Plant Sci.">
        <title>Climate Clever Clovers: New Paradigm to Reduce the Environmental Footprint of Ruminants by Breeding Low Methanogenic Forages Utilizing Haplotype Variation.</title>
        <authorList>
            <person name="Kaur P."/>
            <person name="Appels R."/>
            <person name="Bayer P.E."/>
            <person name="Keeble-Gagnere G."/>
            <person name="Wang J."/>
            <person name="Hirakawa H."/>
            <person name="Shirasawa K."/>
            <person name="Vercoe P."/>
            <person name="Stefanova K."/>
            <person name="Durmic Z."/>
            <person name="Nichols P."/>
            <person name="Revell C."/>
            <person name="Isobe S.N."/>
            <person name="Edwards D."/>
            <person name="Erskine W."/>
        </authorList>
    </citation>
    <scope>NUCLEOTIDE SEQUENCE [LARGE SCALE GENOMIC DNA]</scope>
    <source>
        <strain evidence="2">cv. Daliak</strain>
    </source>
</reference>
<evidence type="ECO:0008006" key="3">
    <source>
        <dbReference type="Google" id="ProtNLM"/>
    </source>
</evidence>
<dbReference type="InterPro" id="IPR012677">
    <property type="entry name" value="Nucleotide-bd_a/b_plait_sf"/>
</dbReference>
<dbReference type="AlphaFoldDB" id="A0A2Z6NGN8"/>
<name>A0A2Z6NGN8_TRISU</name>
<organism evidence="1 2">
    <name type="scientific">Trifolium subterraneum</name>
    <name type="common">Subterranean clover</name>
    <dbReference type="NCBI Taxonomy" id="3900"/>
    <lineage>
        <taxon>Eukaryota</taxon>
        <taxon>Viridiplantae</taxon>
        <taxon>Streptophyta</taxon>
        <taxon>Embryophyta</taxon>
        <taxon>Tracheophyta</taxon>
        <taxon>Spermatophyta</taxon>
        <taxon>Magnoliopsida</taxon>
        <taxon>eudicotyledons</taxon>
        <taxon>Gunneridae</taxon>
        <taxon>Pentapetalae</taxon>
        <taxon>rosids</taxon>
        <taxon>fabids</taxon>
        <taxon>Fabales</taxon>
        <taxon>Fabaceae</taxon>
        <taxon>Papilionoideae</taxon>
        <taxon>50 kb inversion clade</taxon>
        <taxon>NPAAA clade</taxon>
        <taxon>Hologalegina</taxon>
        <taxon>IRL clade</taxon>
        <taxon>Trifolieae</taxon>
        <taxon>Trifolium</taxon>
    </lineage>
</organism>
<dbReference type="GO" id="GO:0003676">
    <property type="term" value="F:nucleic acid binding"/>
    <property type="evidence" value="ECO:0007669"/>
    <property type="project" value="InterPro"/>
</dbReference>
<dbReference type="SUPFAM" id="SSF54928">
    <property type="entry name" value="RNA-binding domain, RBD"/>
    <property type="match status" value="1"/>
</dbReference>
<evidence type="ECO:0000313" key="2">
    <source>
        <dbReference type="Proteomes" id="UP000242715"/>
    </source>
</evidence>